<reference evidence="2" key="1">
    <citation type="submission" date="2023-08" db="EMBL/GenBank/DDBJ databases">
        <authorList>
            <person name="Audoor S."/>
            <person name="Bilcke G."/>
        </authorList>
    </citation>
    <scope>NUCLEOTIDE SEQUENCE</scope>
</reference>
<gene>
    <name evidence="2" type="ORF">CYCCA115_LOCUS18636</name>
</gene>
<organism evidence="2 3">
    <name type="scientific">Cylindrotheca closterium</name>
    <dbReference type="NCBI Taxonomy" id="2856"/>
    <lineage>
        <taxon>Eukaryota</taxon>
        <taxon>Sar</taxon>
        <taxon>Stramenopiles</taxon>
        <taxon>Ochrophyta</taxon>
        <taxon>Bacillariophyta</taxon>
        <taxon>Bacillariophyceae</taxon>
        <taxon>Bacillariophycidae</taxon>
        <taxon>Bacillariales</taxon>
        <taxon>Bacillariaceae</taxon>
        <taxon>Cylindrotheca</taxon>
    </lineage>
</organism>
<protein>
    <submittedName>
        <fullName evidence="2">Uncharacterized protein</fullName>
    </submittedName>
</protein>
<dbReference type="Proteomes" id="UP001295423">
    <property type="component" value="Unassembled WGS sequence"/>
</dbReference>
<accession>A0AAD2G5K4</accession>
<keyword evidence="3" id="KW-1185">Reference proteome</keyword>
<proteinExistence type="predicted"/>
<name>A0AAD2G5K4_9STRA</name>
<sequence length="85" mass="9487">MKFDEFLEVTPVRCSQEMKTKVIAGFPNDAVDKVEIHKGVRKIFHPEYEDSEEEDDSIGDKDNGLVNSSSEDPASEELSRSIAVA</sequence>
<dbReference type="EMBL" id="CAKOGP040002055">
    <property type="protein sequence ID" value="CAJ1960239.1"/>
    <property type="molecule type" value="Genomic_DNA"/>
</dbReference>
<evidence type="ECO:0000313" key="2">
    <source>
        <dbReference type="EMBL" id="CAJ1960239.1"/>
    </source>
</evidence>
<dbReference type="AlphaFoldDB" id="A0AAD2G5K4"/>
<evidence type="ECO:0000256" key="1">
    <source>
        <dbReference type="SAM" id="MobiDB-lite"/>
    </source>
</evidence>
<evidence type="ECO:0000313" key="3">
    <source>
        <dbReference type="Proteomes" id="UP001295423"/>
    </source>
</evidence>
<feature type="region of interest" description="Disordered" evidence="1">
    <location>
        <begin position="45"/>
        <end position="85"/>
    </location>
</feature>
<comment type="caution">
    <text evidence="2">The sequence shown here is derived from an EMBL/GenBank/DDBJ whole genome shotgun (WGS) entry which is preliminary data.</text>
</comment>